<evidence type="ECO:0000256" key="6">
    <source>
        <dbReference type="ARBA" id="ARBA00022723"/>
    </source>
</evidence>
<dbReference type="InterPro" id="IPR050205">
    <property type="entry name" value="CDPK_Ser/Thr_kinases"/>
</dbReference>
<evidence type="ECO:0000256" key="14">
    <source>
        <dbReference type="ARBA" id="ARBA00048679"/>
    </source>
</evidence>
<feature type="compositionally biased region" description="Low complexity" evidence="16">
    <location>
        <begin position="622"/>
        <end position="637"/>
    </location>
</feature>
<keyword evidence="8 15" id="KW-0547">Nucleotide-binding</keyword>
<dbReference type="SMART" id="SM00220">
    <property type="entry name" value="S_TKc"/>
    <property type="match status" value="1"/>
</dbReference>
<evidence type="ECO:0000256" key="2">
    <source>
        <dbReference type="ARBA" id="ARBA00011245"/>
    </source>
</evidence>
<dbReference type="EMBL" id="GG662502">
    <property type="protein sequence ID" value="EAR84584.2"/>
    <property type="molecule type" value="Genomic_DNA"/>
</dbReference>
<dbReference type="InterPro" id="IPR000719">
    <property type="entry name" value="Prot_kinase_dom"/>
</dbReference>
<dbReference type="OrthoDB" id="410920at2759"/>
<dbReference type="SUPFAM" id="SSF47473">
    <property type="entry name" value="EF-hand"/>
    <property type="match status" value="1"/>
</dbReference>
<dbReference type="PROSITE" id="PS50222">
    <property type="entry name" value="EF_HAND_2"/>
    <property type="match status" value="2"/>
</dbReference>
<keyword evidence="20" id="KW-1185">Reference proteome</keyword>
<dbReference type="GO" id="GO:0005509">
    <property type="term" value="F:calcium ion binding"/>
    <property type="evidence" value="ECO:0007669"/>
    <property type="project" value="InterPro"/>
</dbReference>
<dbReference type="EC" id="2.7.11.1" evidence="3"/>
<dbReference type="PROSITE" id="PS00018">
    <property type="entry name" value="EF_HAND_1"/>
    <property type="match status" value="2"/>
</dbReference>
<evidence type="ECO:0000313" key="20">
    <source>
        <dbReference type="Proteomes" id="UP000009168"/>
    </source>
</evidence>
<feature type="domain" description="EF-hand" evidence="18">
    <location>
        <begin position="412"/>
        <end position="447"/>
    </location>
</feature>
<dbReference type="Proteomes" id="UP000009168">
    <property type="component" value="Unassembled WGS sequence"/>
</dbReference>
<evidence type="ECO:0000256" key="7">
    <source>
        <dbReference type="ARBA" id="ARBA00022737"/>
    </source>
</evidence>
<evidence type="ECO:0000256" key="3">
    <source>
        <dbReference type="ARBA" id="ARBA00012513"/>
    </source>
</evidence>
<feature type="compositionally biased region" description="Basic residues" evidence="16">
    <location>
        <begin position="638"/>
        <end position="652"/>
    </location>
</feature>
<evidence type="ECO:0000256" key="1">
    <source>
        <dbReference type="ARBA" id="ARBA00001946"/>
    </source>
</evidence>
<comment type="catalytic activity">
    <reaction evidence="13">
        <text>L-threonyl-[protein] + ATP = O-phospho-L-threonyl-[protein] + ADP + H(+)</text>
        <dbReference type="Rhea" id="RHEA:46608"/>
        <dbReference type="Rhea" id="RHEA-COMP:11060"/>
        <dbReference type="Rhea" id="RHEA-COMP:11605"/>
        <dbReference type="ChEBI" id="CHEBI:15378"/>
        <dbReference type="ChEBI" id="CHEBI:30013"/>
        <dbReference type="ChEBI" id="CHEBI:30616"/>
        <dbReference type="ChEBI" id="CHEBI:61977"/>
        <dbReference type="ChEBI" id="CHEBI:456216"/>
        <dbReference type="EC" id="2.7.11.1"/>
    </reaction>
</comment>
<dbReference type="KEGG" id="tet:TTHERM_00656160"/>
<dbReference type="Pfam" id="PF13499">
    <property type="entry name" value="EF-hand_7"/>
    <property type="match status" value="1"/>
</dbReference>
<dbReference type="eggNOG" id="KOG0032">
    <property type="taxonomic scope" value="Eukaryota"/>
</dbReference>
<dbReference type="PROSITE" id="PS00107">
    <property type="entry name" value="PROTEIN_KINASE_ATP"/>
    <property type="match status" value="1"/>
</dbReference>
<evidence type="ECO:0000259" key="18">
    <source>
        <dbReference type="PROSITE" id="PS50222"/>
    </source>
</evidence>
<organism evidence="19 20">
    <name type="scientific">Tetrahymena thermophila (strain SB210)</name>
    <dbReference type="NCBI Taxonomy" id="312017"/>
    <lineage>
        <taxon>Eukaryota</taxon>
        <taxon>Sar</taxon>
        <taxon>Alveolata</taxon>
        <taxon>Ciliophora</taxon>
        <taxon>Intramacronucleata</taxon>
        <taxon>Oligohymenophorea</taxon>
        <taxon>Hymenostomatida</taxon>
        <taxon>Tetrahymenina</taxon>
        <taxon>Tetrahymenidae</taxon>
        <taxon>Tetrahymena</taxon>
    </lineage>
</organism>
<keyword evidence="6" id="KW-0479">Metal-binding</keyword>
<dbReference type="InterPro" id="IPR008271">
    <property type="entry name" value="Ser/Thr_kinase_AS"/>
</dbReference>
<proteinExistence type="inferred from homology"/>
<dbReference type="InterPro" id="IPR011009">
    <property type="entry name" value="Kinase-like_dom_sf"/>
</dbReference>
<dbReference type="GO" id="GO:0005524">
    <property type="term" value="F:ATP binding"/>
    <property type="evidence" value="ECO:0007669"/>
    <property type="project" value="UniProtKB-UniRule"/>
</dbReference>
<feature type="region of interest" description="Disordered" evidence="16">
    <location>
        <begin position="597"/>
        <end position="683"/>
    </location>
</feature>
<accession>Q22GU0</accession>
<feature type="domain" description="EF-hand" evidence="18">
    <location>
        <begin position="511"/>
        <end position="546"/>
    </location>
</feature>
<evidence type="ECO:0000256" key="16">
    <source>
        <dbReference type="SAM" id="MobiDB-lite"/>
    </source>
</evidence>
<keyword evidence="4" id="KW-0723">Serine/threonine-protein kinase</keyword>
<dbReference type="HOGENOM" id="CLU_718643_0_0_1"/>
<evidence type="ECO:0000256" key="9">
    <source>
        <dbReference type="ARBA" id="ARBA00022777"/>
    </source>
</evidence>
<dbReference type="SUPFAM" id="SSF56112">
    <property type="entry name" value="Protein kinase-like (PK-like)"/>
    <property type="match status" value="1"/>
</dbReference>
<keyword evidence="11 15" id="KW-0067">ATP-binding</keyword>
<dbReference type="InterPro" id="IPR018247">
    <property type="entry name" value="EF_Hand_1_Ca_BS"/>
</dbReference>
<dbReference type="GO" id="GO:0004674">
    <property type="term" value="F:protein serine/threonine kinase activity"/>
    <property type="evidence" value="ECO:0007669"/>
    <property type="project" value="UniProtKB-KW"/>
</dbReference>
<dbReference type="Pfam" id="PF00069">
    <property type="entry name" value="Pkinase"/>
    <property type="match status" value="1"/>
</dbReference>
<evidence type="ECO:0000256" key="11">
    <source>
        <dbReference type="ARBA" id="ARBA00022840"/>
    </source>
</evidence>
<reference evidence="20" key="1">
    <citation type="journal article" date="2006" name="PLoS Biol.">
        <title>Macronuclear genome sequence of the ciliate Tetrahymena thermophila, a model eukaryote.</title>
        <authorList>
            <person name="Eisen J.A."/>
            <person name="Coyne R.S."/>
            <person name="Wu M."/>
            <person name="Wu D."/>
            <person name="Thiagarajan M."/>
            <person name="Wortman J.R."/>
            <person name="Badger J.H."/>
            <person name="Ren Q."/>
            <person name="Amedeo P."/>
            <person name="Jones K.M."/>
            <person name="Tallon L.J."/>
            <person name="Delcher A.L."/>
            <person name="Salzberg S.L."/>
            <person name="Silva J.C."/>
            <person name="Haas B.J."/>
            <person name="Majoros W.H."/>
            <person name="Farzad M."/>
            <person name="Carlton J.M."/>
            <person name="Smith R.K. Jr."/>
            <person name="Garg J."/>
            <person name="Pearlman R.E."/>
            <person name="Karrer K.M."/>
            <person name="Sun L."/>
            <person name="Manning G."/>
            <person name="Elde N.C."/>
            <person name="Turkewitz A.P."/>
            <person name="Asai D.J."/>
            <person name="Wilkes D.E."/>
            <person name="Wang Y."/>
            <person name="Cai H."/>
            <person name="Collins K."/>
            <person name="Stewart B.A."/>
            <person name="Lee S.R."/>
            <person name="Wilamowska K."/>
            <person name="Weinberg Z."/>
            <person name="Ruzzo W.L."/>
            <person name="Wloga D."/>
            <person name="Gaertig J."/>
            <person name="Frankel J."/>
            <person name="Tsao C.-C."/>
            <person name="Gorovsky M.A."/>
            <person name="Keeling P.J."/>
            <person name="Waller R.F."/>
            <person name="Patron N.J."/>
            <person name="Cherry J.M."/>
            <person name="Stover N.A."/>
            <person name="Krieger C.J."/>
            <person name="del Toro C."/>
            <person name="Ryder H.F."/>
            <person name="Williamson S.C."/>
            <person name="Barbeau R.A."/>
            <person name="Hamilton E.P."/>
            <person name="Orias E."/>
        </authorList>
    </citation>
    <scope>NUCLEOTIDE SEQUENCE [LARGE SCALE GENOMIC DNA]</scope>
    <source>
        <strain evidence="20">SB210</strain>
    </source>
</reference>
<keyword evidence="10" id="KW-0106">Calcium</keyword>
<dbReference type="RefSeq" id="XP_001032247.2">
    <property type="nucleotide sequence ID" value="XM_001032247.2"/>
</dbReference>
<dbReference type="InParanoid" id="Q22GU0"/>
<evidence type="ECO:0000256" key="15">
    <source>
        <dbReference type="PROSITE-ProRule" id="PRU10141"/>
    </source>
</evidence>
<evidence type="ECO:0000313" key="19">
    <source>
        <dbReference type="EMBL" id="EAR84584.2"/>
    </source>
</evidence>
<dbReference type="PROSITE" id="PS50011">
    <property type="entry name" value="PROTEIN_KINASE_DOM"/>
    <property type="match status" value="1"/>
</dbReference>
<keyword evidence="9 19" id="KW-0418">Kinase</keyword>
<dbReference type="PANTHER" id="PTHR24349">
    <property type="entry name" value="SERINE/THREONINE-PROTEIN KINASE"/>
    <property type="match status" value="1"/>
</dbReference>
<dbReference type="Gene3D" id="3.30.200.20">
    <property type="entry name" value="Phosphorylase Kinase, domain 1"/>
    <property type="match status" value="1"/>
</dbReference>
<dbReference type="GeneID" id="7840542"/>
<dbReference type="InterPro" id="IPR011992">
    <property type="entry name" value="EF-hand-dom_pair"/>
</dbReference>
<evidence type="ECO:0000256" key="10">
    <source>
        <dbReference type="ARBA" id="ARBA00022837"/>
    </source>
</evidence>
<evidence type="ECO:0000259" key="17">
    <source>
        <dbReference type="PROSITE" id="PS50011"/>
    </source>
</evidence>
<protein>
    <recommendedName>
        <fullName evidence="3">non-specific serine/threonine protein kinase</fullName>
        <ecNumber evidence="3">2.7.11.1</ecNumber>
    </recommendedName>
</protein>
<keyword evidence="5" id="KW-0808">Transferase</keyword>
<feature type="binding site" evidence="15">
    <location>
        <position position="138"/>
    </location>
    <ligand>
        <name>ATP</name>
        <dbReference type="ChEBI" id="CHEBI:30616"/>
    </ligand>
</feature>
<comment type="subunit">
    <text evidence="2">Monomer.</text>
</comment>
<comment type="cofactor">
    <cofactor evidence="1">
        <name>Mg(2+)</name>
        <dbReference type="ChEBI" id="CHEBI:18420"/>
    </cofactor>
</comment>
<dbReference type="AlphaFoldDB" id="Q22GU0"/>
<dbReference type="Gene3D" id="1.10.238.10">
    <property type="entry name" value="EF-hand"/>
    <property type="match status" value="1"/>
</dbReference>
<sequence length="683" mass="79409">MYDYFLIELINCKNQQLKEINNRPIILREEINQNKIKIICLSRINQLIDKLQMGCTNAKQKKEQKDPNKVRKPNAYLAEDKFWDDPSIKDNKQREQTIASIENIHYFYKFERKLGSGSFGSVTLGIPLNDPDKRVAIKTIQKESVQGIPQHYLKREVDIIKSLDHPNICKFLETYMDKENIYLVMEYCAGGTLKELIYSQNNNEFAVAKIMQKLFWAVNYMHNNNIVHRDLKLENVIFSTTNPATSDIKIIDFGLSKKVHDKQKRRHTKVGSFNYMAPEVLLHCKYDKECDVWSLGCMMFALISGELPFYDMKSIQEGKFAFDAASWKIVSKDARELIEKMLVVNTEKRITLPEAMNHSWFKRLRKNTLGTIALPRQRGSKQLVLDRLLNFKQSCMFKREVLQIIVKQMESNENMTPKDIFALIDKNGNGFITVQDIKEVVKRLNLEGEQFKDEKAIEDLVQTISKSNQSNLEPISPTNKTYKNYQTIKEAIKKINYSEFLAATLDEQYYLNTQKLQKAFKYMDASETNSISKDDIMDVFAREGRKLPPEDIDAIMVEISPYLDKKGNLNFEGFCDVMRMGCNQQQKDIQDIVVEEKQENVSSCDNSSDYESEEENDKKENNANNQNHHNQNGSNNHNNHHNHHHKEKKKSKLQASKENFDTDITSKNNTQSNKQTQKNAQHA</sequence>
<evidence type="ECO:0000256" key="5">
    <source>
        <dbReference type="ARBA" id="ARBA00022679"/>
    </source>
</evidence>
<evidence type="ECO:0000256" key="13">
    <source>
        <dbReference type="ARBA" id="ARBA00047899"/>
    </source>
</evidence>
<evidence type="ECO:0000256" key="8">
    <source>
        <dbReference type="ARBA" id="ARBA00022741"/>
    </source>
</evidence>
<name>Q22GU0_TETTS</name>
<evidence type="ECO:0000256" key="12">
    <source>
        <dbReference type="ARBA" id="ARBA00024334"/>
    </source>
</evidence>
<comment type="catalytic activity">
    <reaction evidence="14">
        <text>L-seryl-[protein] + ATP = O-phospho-L-seryl-[protein] + ADP + H(+)</text>
        <dbReference type="Rhea" id="RHEA:17989"/>
        <dbReference type="Rhea" id="RHEA-COMP:9863"/>
        <dbReference type="Rhea" id="RHEA-COMP:11604"/>
        <dbReference type="ChEBI" id="CHEBI:15378"/>
        <dbReference type="ChEBI" id="CHEBI:29999"/>
        <dbReference type="ChEBI" id="CHEBI:30616"/>
        <dbReference type="ChEBI" id="CHEBI:83421"/>
        <dbReference type="ChEBI" id="CHEBI:456216"/>
        <dbReference type="EC" id="2.7.11.1"/>
    </reaction>
</comment>
<dbReference type="FunFam" id="3.30.200.20:FF:000315">
    <property type="entry name" value="Calcium-dependent protein kinase 3"/>
    <property type="match status" value="1"/>
</dbReference>
<dbReference type="InterPro" id="IPR002048">
    <property type="entry name" value="EF_hand_dom"/>
</dbReference>
<dbReference type="SMART" id="SM00054">
    <property type="entry name" value="EFh"/>
    <property type="match status" value="2"/>
</dbReference>
<dbReference type="PROSITE" id="PS00108">
    <property type="entry name" value="PROTEIN_KINASE_ST"/>
    <property type="match status" value="1"/>
</dbReference>
<keyword evidence="7" id="KW-0677">Repeat</keyword>
<dbReference type="CDD" id="cd05117">
    <property type="entry name" value="STKc_CAMK"/>
    <property type="match status" value="1"/>
</dbReference>
<comment type="similarity">
    <text evidence="12">Belongs to the protein kinase superfamily. Ser/Thr protein kinase family. CDPK subfamily.</text>
</comment>
<feature type="compositionally biased region" description="Low complexity" evidence="16">
    <location>
        <begin position="665"/>
        <end position="683"/>
    </location>
</feature>
<feature type="domain" description="Protein kinase" evidence="17">
    <location>
        <begin position="108"/>
        <end position="361"/>
    </location>
</feature>
<gene>
    <name evidence="19" type="ORF">TTHERM_00656160</name>
</gene>
<dbReference type="Gene3D" id="1.10.510.10">
    <property type="entry name" value="Transferase(Phosphotransferase) domain 1"/>
    <property type="match status" value="1"/>
</dbReference>
<dbReference type="FunFam" id="1.10.510.10:FF:000571">
    <property type="entry name" value="Maternal embryonic leucine zipper kinase"/>
    <property type="match status" value="1"/>
</dbReference>
<evidence type="ECO:0000256" key="4">
    <source>
        <dbReference type="ARBA" id="ARBA00022527"/>
    </source>
</evidence>
<dbReference type="InterPro" id="IPR017441">
    <property type="entry name" value="Protein_kinase_ATP_BS"/>
</dbReference>